<protein>
    <recommendedName>
        <fullName evidence="1">Chitin-binding type-2 domain-containing protein</fullName>
    </recommendedName>
</protein>
<dbReference type="OrthoDB" id="7483539at2759"/>
<evidence type="ECO:0000313" key="2">
    <source>
        <dbReference type="EMBL" id="CAH0721552.1"/>
    </source>
</evidence>
<dbReference type="Pfam" id="PF01607">
    <property type="entry name" value="CBM_14"/>
    <property type="match status" value="1"/>
</dbReference>
<dbReference type="EMBL" id="OV170222">
    <property type="protein sequence ID" value="CAH0721552.1"/>
    <property type="molecule type" value="Genomic_DNA"/>
</dbReference>
<feature type="domain" description="Chitin-binding type-2" evidence="1">
    <location>
        <begin position="59"/>
        <end position="120"/>
    </location>
</feature>
<dbReference type="InterPro" id="IPR036508">
    <property type="entry name" value="Chitin-bd_dom_sf"/>
</dbReference>
<accession>A0A8J9UKC7</accession>
<dbReference type="PROSITE" id="PS50940">
    <property type="entry name" value="CHIT_BIND_II"/>
    <property type="match status" value="1"/>
</dbReference>
<organism evidence="2 3">
    <name type="scientific">Brenthis ino</name>
    <name type="common">lesser marbled fritillary</name>
    <dbReference type="NCBI Taxonomy" id="405034"/>
    <lineage>
        <taxon>Eukaryota</taxon>
        <taxon>Metazoa</taxon>
        <taxon>Ecdysozoa</taxon>
        <taxon>Arthropoda</taxon>
        <taxon>Hexapoda</taxon>
        <taxon>Insecta</taxon>
        <taxon>Pterygota</taxon>
        <taxon>Neoptera</taxon>
        <taxon>Endopterygota</taxon>
        <taxon>Lepidoptera</taxon>
        <taxon>Glossata</taxon>
        <taxon>Ditrysia</taxon>
        <taxon>Papilionoidea</taxon>
        <taxon>Nymphalidae</taxon>
        <taxon>Heliconiinae</taxon>
        <taxon>Argynnini</taxon>
        <taxon>Brenthis</taxon>
    </lineage>
</organism>
<dbReference type="GO" id="GO:0005576">
    <property type="term" value="C:extracellular region"/>
    <property type="evidence" value="ECO:0007669"/>
    <property type="project" value="InterPro"/>
</dbReference>
<dbReference type="SUPFAM" id="SSF57625">
    <property type="entry name" value="Invertebrate chitin-binding proteins"/>
    <property type="match status" value="1"/>
</dbReference>
<sequence>MRGRFPNNTHSDCRGYTMCLGGGGATGFTNYNLLCPDQFIYSHLESQCTNVTSYQCLHEHDCTQDGDYPNPASKDCKSYIACVKDLNNIISARLISCAPDTIFSDTEKGCINETLFKCNIVTEKPIVLQVPISNSSDGTDILPGNNAFGSTGRIFTTIASMTLAIIMY</sequence>
<dbReference type="InterPro" id="IPR002557">
    <property type="entry name" value="Chitin-bd_dom"/>
</dbReference>
<dbReference type="Gene3D" id="2.170.140.10">
    <property type="entry name" value="Chitin binding domain"/>
    <property type="match status" value="1"/>
</dbReference>
<reference evidence="2" key="1">
    <citation type="submission" date="2021-12" db="EMBL/GenBank/DDBJ databases">
        <authorList>
            <person name="Martin H S."/>
        </authorList>
    </citation>
    <scope>NUCLEOTIDE SEQUENCE</scope>
</reference>
<evidence type="ECO:0000259" key="1">
    <source>
        <dbReference type="PROSITE" id="PS50940"/>
    </source>
</evidence>
<gene>
    <name evidence="2" type="ORF">BINO364_LOCUS7639</name>
</gene>
<keyword evidence="3" id="KW-1185">Reference proteome</keyword>
<dbReference type="GO" id="GO:0008061">
    <property type="term" value="F:chitin binding"/>
    <property type="evidence" value="ECO:0007669"/>
    <property type="project" value="InterPro"/>
</dbReference>
<feature type="non-terminal residue" evidence="2">
    <location>
        <position position="168"/>
    </location>
</feature>
<name>A0A8J9UKC7_9NEOP</name>
<evidence type="ECO:0000313" key="3">
    <source>
        <dbReference type="Proteomes" id="UP000838878"/>
    </source>
</evidence>
<dbReference type="AlphaFoldDB" id="A0A8J9UKC7"/>
<dbReference type="SMART" id="SM00494">
    <property type="entry name" value="ChtBD2"/>
    <property type="match status" value="1"/>
</dbReference>
<dbReference type="Proteomes" id="UP000838878">
    <property type="component" value="Chromosome 2"/>
</dbReference>
<proteinExistence type="predicted"/>